<dbReference type="InterPro" id="IPR005467">
    <property type="entry name" value="His_kinase_dom"/>
</dbReference>
<dbReference type="SUPFAM" id="SSF55874">
    <property type="entry name" value="ATPase domain of HSP90 chaperone/DNA topoisomerase II/histidine kinase"/>
    <property type="match status" value="1"/>
</dbReference>
<dbReference type="Gene3D" id="3.40.50.2300">
    <property type="match status" value="1"/>
</dbReference>
<dbReference type="SMART" id="SM00388">
    <property type="entry name" value="HisKA"/>
    <property type="match status" value="1"/>
</dbReference>
<dbReference type="GO" id="GO:0000155">
    <property type="term" value="F:phosphorelay sensor kinase activity"/>
    <property type="evidence" value="ECO:0007669"/>
    <property type="project" value="InterPro"/>
</dbReference>
<dbReference type="InterPro" id="IPR021796">
    <property type="entry name" value="Tll0287-like_dom"/>
</dbReference>
<dbReference type="SMART" id="SM00387">
    <property type="entry name" value="HATPase_c"/>
    <property type="match status" value="1"/>
</dbReference>
<dbReference type="SUPFAM" id="SSF52172">
    <property type="entry name" value="CheY-like"/>
    <property type="match status" value="1"/>
</dbReference>
<keyword evidence="9" id="KW-0902">Two-component regulatory system</keyword>
<keyword evidence="3 15" id="KW-0597">Phosphoprotein</keyword>
<dbReference type="InterPro" id="IPR036890">
    <property type="entry name" value="HATPase_C_sf"/>
</dbReference>
<evidence type="ECO:0000256" key="15">
    <source>
        <dbReference type="PROSITE-ProRule" id="PRU00169"/>
    </source>
</evidence>
<protein>
    <recommendedName>
        <fullName evidence="13">Sensory/regulatory protein RpfC</fullName>
        <ecNumber evidence="2">2.7.13.3</ecNumber>
    </recommendedName>
    <alternativeName>
        <fullName evidence="14">Virulence sensor protein BvgS</fullName>
    </alternativeName>
</protein>
<reference evidence="19" key="2">
    <citation type="journal article" date="2020" name="Int. J. Syst. Evol. Microbiol.">
        <title>Genomic insights into a novel species Rhodoferax aquaticus sp. nov., isolated from freshwater.</title>
        <authorList>
            <person name="Li T."/>
            <person name="Zhuo Y."/>
            <person name="Jin C.Z."/>
            <person name="Wu X."/>
            <person name="Ko S.R."/>
            <person name="Jin F.J."/>
            <person name="Ahn C.Y."/>
            <person name="Oh H.M."/>
            <person name="Lee H.G."/>
            <person name="Jin L."/>
        </authorList>
    </citation>
    <scope>NUCLEOTIDE SEQUENCE [LARGE SCALE GENOMIC DNA]</scope>
    <source>
        <strain evidence="19">Gr-4</strain>
    </source>
</reference>
<evidence type="ECO:0000256" key="3">
    <source>
        <dbReference type="ARBA" id="ARBA00022553"/>
    </source>
</evidence>
<organism evidence="18 19">
    <name type="scientific">Rhodoferax aquaticus</name>
    <dbReference type="NCBI Taxonomy" id="2527691"/>
    <lineage>
        <taxon>Bacteria</taxon>
        <taxon>Pseudomonadati</taxon>
        <taxon>Pseudomonadota</taxon>
        <taxon>Betaproteobacteria</taxon>
        <taxon>Burkholderiales</taxon>
        <taxon>Comamonadaceae</taxon>
        <taxon>Rhodoferax</taxon>
    </lineage>
</organism>
<dbReference type="Gene3D" id="1.10.287.130">
    <property type="match status" value="1"/>
</dbReference>
<comment type="subunit">
    <text evidence="12">At low DSF concentrations, interacts with RpfF.</text>
</comment>
<dbReference type="Pfam" id="PF00512">
    <property type="entry name" value="HisKA"/>
    <property type="match status" value="1"/>
</dbReference>
<proteinExistence type="predicted"/>
<keyword evidence="7" id="KW-0418">Kinase</keyword>
<evidence type="ECO:0000256" key="12">
    <source>
        <dbReference type="ARBA" id="ARBA00064003"/>
    </source>
</evidence>
<dbReference type="FunFam" id="1.10.287.130:FF:000002">
    <property type="entry name" value="Two-component osmosensing histidine kinase"/>
    <property type="match status" value="1"/>
</dbReference>
<dbReference type="EC" id="2.7.13.3" evidence="2"/>
<comment type="function">
    <text evidence="11">Member of the two-component regulatory system BvgS/BvgA. Phosphorylates BvgA via a four-step phosphorelay in response to environmental signals.</text>
</comment>
<keyword evidence="10" id="KW-0843">Virulence</keyword>
<dbReference type="PANTHER" id="PTHR45339">
    <property type="entry name" value="HYBRID SIGNAL TRANSDUCTION HISTIDINE KINASE J"/>
    <property type="match status" value="1"/>
</dbReference>
<accession>A0A515EJN4</accession>
<evidence type="ECO:0000256" key="5">
    <source>
        <dbReference type="ARBA" id="ARBA00022729"/>
    </source>
</evidence>
<dbReference type="Gene3D" id="3.30.565.10">
    <property type="entry name" value="Histidine kinase-like ATPase, C-terminal domain"/>
    <property type="match status" value="1"/>
</dbReference>
<keyword evidence="6" id="KW-0547">Nucleotide-binding</keyword>
<evidence type="ECO:0000256" key="10">
    <source>
        <dbReference type="ARBA" id="ARBA00023026"/>
    </source>
</evidence>
<evidence type="ECO:0000256" key="2">
    <source>
        <dbReference type="ARBA" id="ARBA00012438"/>
    </source>
</evidence>
<reference evidence="19" key="1">
    <citation type="submission" date="2019-02" db="EMBL/GenBank/DDBJ databases">
        <title>Complete genome sequence of Rhodoferax sp. Gr-4.</title>
        <authorList>
            <person name="Jin L."/>
        </authorList>
    </citation>
    <scope>NUCLEOTIDE SEQUENCE [LARGE SCALE GENOMIC DNA]</scope>
    <source>
        <strain evidence="19">Gr-4</strain>
    </source>
</reference>
<dbReference type="SUPFAM" id="SSF47384">
    <property type="entry name" value="Homodimeric domain of signal transducing histidine kinase"/>
    <property type="match status" value="1"/>
</dbReference>
<dbReference type="AlphaFoldDB" id="A0A515EJN4"/>
<dbReference type="InterPro" id="IPR003594">
    <property type="entry name" value="HATPase_dom"/>
</dbReference>
<dbReference type="PROSITE" id="PS50109">
    <property type="entry name" value="HIS_KIN"/>
    <property type="match status" value="1"/>
</dbReference>
<evidence type="ECO:0000256" key="7">
    <source>
        <dbReference type="ARBA" id="ARBA00022777"/>
    </source>
</evidence>
<dbReference type="InterPro" id="IPR036097">
    <property type="entry name" value="HisK_dim/P_sf"/>
</dbReference>
<evidence type="ECO:0000256" key="6">
    <source>
        <dbReference type="ARBA" id="ARBA00022741"/>
    </source>
</evidence>
<dbReference type="Proteomes" id="UP000317365">
    <property type="component" value="Chromosome"/>
</dbReference>
<keyword evidence="19" id="KW-1185">Reference proteome</keyword>
<evidence type="ECO:0000313" key="18">
    <source>
        <dbReference type="EMBL" id="QDL52799.1"/>
    </source>
</evidence>
<dbReference type="GO" id="GO:0005524">
    <property type="term" value="F:ATP binding"/>
    <property type="evidence" value="ECO:0007669"/>
    <property type="project" value="UniProtKB-KW"/>
</dbReference>
<evidence type="ECO:0000256" key="11">
    <source>
        <dbReference type="ARBA" id="ARBA00058004"/>
    </source>
</evidence>
<dbReference type="Pfam" id="PF02518">
    <property type="entry name" value="HATPase_c"/>
    <property type="match status" value="1"/>
</dbReference>
<dbReference type="InterPro" id="IPR011006">
    <property type="entry name" value="CheY-like_superfamily"/>
</dbReference>
<dbReference type="PRINTS" id="PR00344">
    <property type="entry name" value="BCTRLSENSOR"/>
</dbReference>
<dbReference type="InterPro" id="IPR003661">
    <property type="entry name" value="HisK_dim/P_dom"/>
</dbReference>
<evidence type="ECO:0000256" key="13">
    <source>
        <dbReference type="ARBA" id="ARBA00068150"/>
    </source>
</evidence>
<feature type="modified residue" description="4-aspartylphosphate" evidence="15">
    <location>
        <position position="591"/>
    </location>
</feature>
<dbReference type="CDD" id="cd17546">
    <property type="entry name" value="REC_hyHK_CKI1_RcsC-like"/>
    <property type="match status" value="1"/>
</dbReference>
<evidence type="ECO:0000259" key="16">
    <source>
        <dbReference type="PROSITE" id="PS50109"/>
    </source>
</evidence>
<dbReference type="CDD" id="cd16922">
    <property type="entry name" value="HATPase_EvgS-ArcB-TorS-like"/>
    <property type="match status" value="1"/>
</dbReference>
<dbReference type="KEGG" id="rhg:EXZ61_00630"/>
<keyword evidence="8" id="KW-0067">ATP-binding</keyword>
<dbReference type="Pfam" id="PF11845">
    <property type="entry name" value="Tll0287-like"/>
    <property type="match status" value="1"/>
</dbReference>
<keyword evidence="5" id="KW-0732">Signal</keyword>
<evidence type="ECO:0000256" key="1">
    <source>
        <dbReference type="ARBA" id="ARBA00000085"/>
    </source>
</evidence>
<evidence type="ECO:0000256" key="9">
    <source>
        <dbReference type="ARBA" id="ARBA00023012"/>
    </source>
</evidence>
<dbReference type="PROSITE" id="PS50110">
    <property type="entry name" value="RESPONSE_REGULATORY"/>
    <property type="match status" value="1"/>
</dbReference>
<comment type="catalytic activity">
    <reaction evidence="1">
        <text>ATP + protein L-histidine = ADP + protein N-phospho-L-histidine.</text>
        <dbReference type="EC" id="2.7.13.3"/>
    </reaction>
</comment>
<evidence type="ECO:0000259" key="17">
    <source>
        <dbReference type="PROSITE" id="PS50110"/>
    </source>
</evidence>
<dbReference type="InterPro" id="IPR001789">
    <property type="entry name" value="Sig_transdc_resp-reg_receiver"/>
</dbReference>
<dbReference type="SMART" id="SM00448">
    <property type="entry name" value="REC"/>
    <property type="match status" value="1"/>
</dbReference>
<feature type="domain" description="Response regulatory" evidence="17">
    <location>
        <begin position="542"/>
        <end position="659"/>
    </location>
</feature>
<feature type="domain" description="Histidine kinase" evidence="16">
    <location>
        <begin position="294"/>
        <end position="515"/>
    </location>
</feature>
<dbReference type="PANTHER" id="PTHR45339:SF1">
    <property type="entry name" value="HYBRID SIGNAL TRANSDUCTION HISTIDINE KINASE J"/>
    <property type="match status" value="1"/>
</dbReference>
<evidence type="ECO:0000256" key="4">
    <source>
        <dbReference type="ARBA" id="ARBA00022679"/>
    </source>
</evidence>
<sequence length="662" mass="72703">MDRMRVYRLKGCMLRTWVTRFSRSYALLVTVFVLACVLGYAVVRDAVRQTVEHQALAIAEVVASQATTARSVYAKEVAEKLRKDGFGPDVNFANLPGHVPIPAQFLKLVGLSASADSDKLFAYRPVSKWNLEGSQGLSDDFLLWAWPQLENQDQAAPKEAIAWRSVSRIETHDGQRVLRFLKADPASQMSCVTCHNAYEKTAPILSLRASQGVAPGKQWAQHQLMGALSVTVPLEKAELLAGNQINEASLLFGGILVATFVVMFWFKSRTEQQLRSAKLSAENANRTKSEFLANMSHEIRTPMIGVIGMTDLALDTELTAQQRDYLGTVKGSAQTLMVILNDFLDFSKIEAGKLAIEQVNFSVAELVDQTLKAVGARAQKKNLPLVSTVPSDLPTHFLGDPGRIRQVLTNLCDNAIKFTTTGSVRIEVRWSRLPDDSFEVQFAVRDTGIGIPTDMQGQVFEAFSQADTSTTRKFGGTGLGLSICKQLVQLMGGRMWLESTPGAGSSFYFTVHLLAALDDSIDSVMPTPFTPAPAPAQQRPLRVLLVEDHPINQKLAITLLSKWGHEVVLAQNGQEGVDLFASSAWDVVLMDIQMPVMNGLEATRIIRAREPAGQHTPIIAMTANAMESDRTACLEAGMDEHMGKPFKAESLQKLLLKYSTKP</sequence>
<evidence type="ECO:0000256" key="14">
    <source>
        <dbReference type="ARBA" id="ARBA00070152"/>
    </source>
</evidence>
<evidence type="ECO:0000256" key="8">
    <source>
        <dbReference type="ARBA" id="ARBA00022840"/>
    </source>
</evidence>
<evidence type="ECO:0000313" key="19">
    <source>
        <dbReference type="Proteomes" id="UP000317365"/>
    </source>
</evidence>
<dbReference type="InterPro" id="IPR004358">
    <property type="entry name" value="Sig_transdc_His_kin-like_C"/>
</dbReference>
<dbReference type="FunFam" id="3.30.565.10:FF:000010">
    <property type="entry name" value="Sensor histidine kinase RcsC"/>
    <property type="match status" value="1"/>
</dbReference>
<dbReference type="Pfam" id="PF00072">
    <property type="entry name" value="Response_reg"/>
    <property type="match status" value="1"/>
</dbReference>
<name>A0A515EJN4_9BURK</name>
<dbReference type="CDD" id="cd00082">
    <property type="entry name" value="HisKA"/>
    <property type="match status" value="1"/>
</dbReference>
<keyword evidence="4" id="KW-0808">Transferase</keyword>
<dbReference type="EMBL" id="CP036282">
    <property type="protein sequence ID" value="QDL52799.1"/>
    <property type="molecule type" value="Genomic_DNA"/>
</dbReference>
<gene>
    <name evidence="18" type="ORF">EXZ61_00630</name>
</gene>